<dbReference type="AlphaFoldDB" id="A0A6C0BL92"/>
<reference evidence="2" key="1">
    <citation type="journal article" date="2020" name="Nature">
        <title>Giant virus diversity and host interactions through global metagenomics.</title>
        <authorList>
            <person name="Schulz F."/>
            <person name="Roux S."/>
            <person name="Paez-Espino D."/>
            <person name="Jungbluth S."/>
            <person name="Walsh D.A."/>
            <person name="Denef V.J."/>
            <person name="McMahon K.D."/>
            <person name="Konstantinidis K.T."/>
            <person name="Eloe-Fadrosh E.A."/>
            <person name="Kyrpides N.C."/>
            <person name="Woyke T."/>
        </authorList>
    </citation>
    <scope>NUCLEOTIDE SEQUENCE</scope>
    <source>
        <strain evidence="2">GVMAG-M-3300017651-5</strain>
    </source>
</reference>
<dbReference type="InterPro" id="IPR023214">
    <property type="entry name" value="HAD_sf"/>
</dbReference>
<dbReference type="InterPro" id="IPR005519">
    <property type="entry name" value="Acid_phosphat_B-like"/>
</dbReference>
<protein>
    <recommendedName>
        <fullName evidence="3">Acid phosphatase</fullName>
    </recommendedName>
</protein>
<dbReference type="PANTHER" id="PTHR31284">
    <property type="entry name" value="ACID PHOSPHATASE-LIKE PROTEIN"/>
    <property type="match status" value="1"/>
</dbReference>
<dbReference type="EMBL" id="MN739197">
    <property type="protein sequence ID" value="QHS93147.1"/>
    <property type="molecule type" value="Genomic_DNA"/>
</dbReference>
<sequence length="170" mass="19530">MAAYTDRRYEDVRREVNDIVNASVPILGNRCMVVLDVDETILTTSHINPIVKSDIFRVHNRGQCRSIPEMVQLYFDIKRMGCSIAFITARRERSRRVTTENLHRYLGDAILSDYLILKPDSFRGDNQQYKTQARKELVDMGYTIVANIGDQVTDLVGGYCQSVFKLPSTY</sequence>
<keyword evidence="1" id="KW-0732">Signal</keyword>
<evidence type="ECO:0000256" key="1">
    <source>
        <dbReference type="ARBA" id="ARBA00022729"/>
    </source>
</evidence>
<dbReference type="InterPro" id="IPR036412">
    <property type="entry name" value="HAD-like_sf"/>
</dbReference>
<proteinExistence type="predicted"/>
<evidence type="ECO:0008006" key="3">
    <source>
        <dbReference type="Google" id="ProtNLM"/>
    </source>
</evidence>
<dbReference type="Gene3D" id="3.40.50.1000">
    <property type="entry name" value="HAD superfamily/HAD-like"/>
    <property type="match status" value="1"/>
</dbReference>
<accession>A0A6C0BL92</accession>
<evidence type="ECO:0000313" key="2">
    <source>
        <dbReference type="EMBL" id="QHS93147.1"/>
    </source>
</evidence>
<dbReference type="SUPFAM" id="SSF56784">
    <property type="entry name" value="HAD-like"/>
    <property type="match status" value="1"/>
</dbReference>
<dbReference type="Pfam" id="PF03767">
    <property type="entry name" value="Acid_phosphat_B"/>
    <property type="match status" value="1"/>
</dbReference>
<organism evidence="2">
    <name type="scientific">viral metagenome</name>
    <dbReference type="NCBI Taxonomy" id="1070528"/>
    <lineage>
        <taxon>unclassified sequences</taxon>
        <taxon>metagenomes</taxon>
        <taxon>organismal metagenomes</taxon>
    </lineage>
</organism>
<dbReference type="PANTHER" id="PTHR31284:SF10">
    <property type="entry name" value="ACID PHOSPHATASE-LIKE PROTEIN"/>
    <property type="match status" value="1"/>
</dbReference>
<name>A0A6C0BL92_9ZZZZ</name>